<dbReference type="EMBL" id="CP011509">
    <property type="protein sequence ID" value="AKJ06255.1"/>
    <property type="molecule type" value="Genomic_DNA"/>
</dbReference>
<reference evidence="1 2" key="1">
    <citation type="submission" date="2015-05" db="EMBL/GenBank/DDBJ databases">
        <title>Genome assembly of Archangium gephyra DSM 2261.</title>
        <authorList>
            <person name="Sharma G."/>
            <person name="Subramanian S."/>
        </authorList>
    </citation>
    <scope>NUCLEOTIDE SEQUENCE [LARGE SCALE GENOMIC DNA]</scope>
    <source>
        <strain evidence="1 2">DSM 2261</strain>
    </source>
</reference>
<sequence>MHIRLASYFLVAPLTRALPLDKRKVRAHAPRCEACGVDAVAWPGTGGYGQPRLDCGGGASEAPEGSPEL</sequence>
<proteinExistence type="predicted"/>
<dbReference type="Proteomes" id="UP000035579">
    <property type="component" value="Chromosome"/>
</dbReference>
<dbReference type="KEGG" id="age:AA314_07881"/>
<name>A0AAC8THV2_9BACT</name>
<organism evidence="1 2">
    <name type="scientific">Archangium gephyra</name>
    <dbReference type="NCBI Taxonomy" id="48"/>
    <lineage>
        <taxon>Bacteria</taxon>
        <taxon>Pseudomonadati</taxon>
        <taxon>Myxococcota</taxon>
        <taxon>Myxococcia</taxon>
        <taxon>Myxococcales</taxon>
        <taxon>Cystobacterineae</taxon>
        <taxon>Archangiaceae</taxon>
        <taxon>Archangium</taxon>
    </lineage>
</organism>
<accession>A0AAC8THV2</accession>
<gene>
    <name evidence="1" type="ORF">AA314_07881</name>
</gene>
<dbReference type="AlphaFoldDB" id="A0AAC8THV2"/>
<protein>
    <submittedName>
        <fullName evidence="1">Uncharacterized protein</fullName>
    </submittedName>
</protein>
<evidence type="ECO:0000313" key="2">
    <source>
        <dbReference type="Proteomes" id="UP000035579"/>
    </source>
</evidence>
<evidence type="ECO:0000313" key="1">
    <source>
        <dbReference type="EMBL" id="AKJ06255.1"/>
    </source>
</evidence>